<dbReference type="Pfam" id="PF00035">
    <property type="entry name" value="dsrm"/>
    <property type="match status" value="1"/>
</dbReference>
<accession>A0A6P1TTP9</accession>
<comment type="catalytic activity">
    <reaction evidence="1 15">
        <text>Endonucleolytic cleavage to 5'-phosphomonoester.</text>
        <dbReference type="EC" id="3.1.26.3"/>
    </reaction>
</comment>
<feature type="active site" evidence="15">
    <location>
        <position position="55"/>
    </location>
</feature>
<dbReference type="GO" id="GO:0010468">
    <property type="term" value="P:regulation of gene expression"/>
    <property type="evidence" value="ECO:0007669"/>
    <property type="project" value="TreeGrafter"/>
</dbReference>
<dbReference type="SUPFAM" id="SSF69065">
    <property type="entry name" value="RNase III domain-like"/>
    <property type="match status" value="1"/>
</dbReference>
<evidence type="ECO:0000256" key="7">
    <source>
        <dbReference type="ARBA" id="ARBA00022664"/>
    </source>
</evidence>
<dbReference type="InterPro" id="IPR036389">
    <property type="entry name" value="RNase_III_sf"/>
</dbReference>
<keyword evidence="5 15" id="KW-0963">Cytoplasm</keyword>
<dbReference type="AlphaFoldDB" id="A0A6P1TTP9"/>
<evidence type="ECO:0000256" key="3">
    <source>
        <dbReference type="ARBA" id="ARBA00010183"/>
    </source>
</evidence>
<evidence type="ECO:0000256" key="5">
    <source>
        <dbReference type="ARBA" id="ARBA00022490"/>
    </source>
</evidence>
<dbReference type="GO" id="GO:0003725">
    <property type="term" value="F:double-stranded RNA binding"/>
    <property type="evidence" value="ECO:0007669"/>
    <property type="project" value="TreeGrafter"/>
</dbReference>
<reference evidence="18 19" key="1">
    <citation type="submission" date="2020-01" db="EMBL/GenBank/DDBJ databases">
        <title>Genome analysis of Anaerocolumna sp. CBA3638.</title>
        <authorList>
            <person name="Kim J."/>
            <person name="Roh S.W."/>
        </authorList>
    </citation>
    <scope>NUCLEOTIDE SEQUENCE [LARGE SCALE GENOMIC DNA]</scope>
    <source>
        <strain evidence="18 19">CBA3638</strain>
    </source>
</reference>
<dbReference type="PANTHER" id="PTHR11207">
    <property type="entry name" value="RIBONUCLEASE III"/>
    <property type="match status" value="1"/>
</dbReference>
<feature type="domain" description="RNase III" evidence="17">
    <location>
        <begin position="9"/>
        <end position="138"/>
    </location>
</feature>
<keyword evidence="13 15" id="KW-0460">Magnesium</keyword>
<dbReference type="InterPro" id="IPR000999">
    <property type="entry name" value="RNase_III_dom"/>
</dbReference>
<dbReference type="SUPFAM" id="SSF54768">
    <property type="entry name" value="dsRNA-binding domain-like"/>
    <property type="match status" value="1"/>
</dbReference>
<organism evidence="18 19">
    <name type="scientific">Anaerocolumna sedimenticola</name>
    <dbReference type="NCBI Taxonomy" id="2696063"/>
    <lineage>
        <taxon>Bacteria</taxon>
        <taxon>Bacillati</taxon>
        <taxon>Bacillota</taxon>
        <taxon>Clostridia</taxon>
        <taxon>Lachnospirales</taxon>
        <taxon>Lachnospiraceae</taxon>
        <taxon>Anaerocolumna</taxon>
    </lineage>
</organism>
<dbReference type="SMART" id="SM00535">
    <property type="entry name" value="RIBOc"/>
    <property type="match status" value="1"/>
</dbReference>
<dbReference type="InterPro" id="IPR011907">
    <property type="entry name" value="RNase_III"/>
</dbReference>
<evidence type="ECO:0000313" key="18">
    <source>
        <dbReference type="EMBL" id="QHQ63787.1"/>
    </source>
</evidence>
<evidence type="ECO:0000256" key="12">
    <source>
        <dbReference type="ARBA" id="ARBA00022801"/>
    </source>
</evidence>
<evidence type="ECO:0000259" key="17">
    <source>
        <dbReference type="PROSITE" id="PS50142"/>
    </source>
</evidence>
<comment type="subcellular location">
    <subcellularLocation>
        <location evidence="2 15">Cytoplasm</location>
    </subcellularLocation>
</comment>
<dbReference type="Gene3D" id="3.30.160.20">
    <property type="match status" value="1"/>
</dbReference>
<dbReference type="Gene3D" id="1.10.1520.10">
    <property type="entry name" value="Ribonuclease III domain"/>
    <property type="match status" value="1"/>
</dbReference>
<dbReference type="GO" id="GO:0008033">
    <property type="term" value="P:tRNA processing"/>
    <property type="evidence" value="ECO:0007669"/>
    <property type="project" value="UniProtKB-KW"/>
</dbReference>
<evidence type="ECO:0000256" key="10">
    <source>
        <dbReference type="ARBA" id="ARBA00022723"/>
    </source>
</evidence>
<gene>
    <name evidence="15" type="primary">rnc</name>
    <name evidence="18" type="ORF">Ana3638_16585</name>
</gene>
<keyword evidence="6 15" id="KW-0698">rRNA processing</keyword>
<feature type="binding site" evidence="15">
    <location>
        <position position="51"/>
    </location>
    <ligand>
        <name>Mg(2+)</name>
        <dbReference type="ChEBI" id="CHEBI:18420"/>
    </ligand>
</feature>
<dbReference type="EC" id="3.1.26.3" evidence="15"/>
<name>A0A6P1TTP9_9FIRM</name>
<keyword evidence="12 15" id="KW-0378">Hydrolase</keyword>
<dbReference type="CDD" id="cd10845">
    <property type="entry name" value="DSRM_RNAse_III_family"/>
    <property type="match status" value="1"/>
</dbReference>
<dbReference type="Proteomes" id="UP000464314">
    <property type="component" value="Chromosome"/>
</dbReference>
<feature type="domain" description="DRBM" evidence="16">
    <location>
        <begin position="162"/>
        <end position="231"/>
    </location>
</feature>
<dbReference type="NCBIfam" id="TIGR02191">
    <property type="entry name" value="RNaseIII"/>
    <property type="match status" value="1"/>
</dbReference>
<dbReference type="SMART" id="SM00358">
    <property type="entry name" value="DSRM"/>
    <property type="match status" value="1"/>
</dbReference>
<evidence type="ECO:0000313" key="19">
    <source>
        <dbReference type="Proteomes" id="UP000464314"/>
    </source>
</evidence>
<protein>
    <recommendedName>
        <fullName evidence="15">Ribonuclease 3</fullName>
        <ecNumber evidence="15">3.1.26.3</ecNumber>
    </recommendedName>
    <alternativeName>
        <fullName evidence="15">Ribonuclease III</fullName>
        <shortName evidence="15">RNase III</shortName>
    </alternativeName>
</protein>
<evidence type="ECO:0000256" key="6">
    <source>
        <dbReference type="ARBA" id="ARBA00022552"/>
    </source>
</evidence>
<comment type="cofactor">
    <cofactor evidence="15">
        <name>Mg(2+)</name>
        <dbReference type="ChEBI" id="CHEBI:18420"/>
    </cofactor>
</comment>
<proteinExistence type="inferred from homology"/>
<dbReference type="PANTHER" id="PTHR11207:SF0">
    <property type="entry name" value="RIBONUCLEASE 3"/>
    <property type="match status" value="1"/>
</dbReference>
<keyword evidence="15" id="KW-0699">rRNA-binding</keyword>
<dbReference type="HAMAP" id="MF_00104">
    <property type="entry name" value="RNase_III"/>
    <property type="match status" value="1"/>
</dbReference>
<feature type="binding site" evidence="15">
    <location>
        <position position="124"/>
    </location>
    <ligand>
        <name>Mg(2+)</name>
        <dbReference type="ChEBI" id="CHEBI:18420"/>
    </ligand>
</feature>
<comment type="function">
    <text evidence="15">Digests double-stranded RNA. Involved in the processing of primary rRNA transcript to yield the immediate precursors to the large and small rRNAs (23S and 16S). Processes some mRNAs, and tRNAs when they are encoded in the rRNA operon. Processes pre-crRNA and tracrRNA of type II CRISPR loci if present in the organism.</text>
</comment>
<dbReference type="CDD" id="cd00593">
    <property type="entry name" value="RIBOc"/>
    <property type="match status" value="1"/>
</dbReference>
<dbReference type="RefSeq" id="WP_161840594.1">
    <property type="nucleotide sequence ID" value="NZ_CP048000.1"/>
</dbReference>
<evidence type="ECO:0000256" key="8">
    <source>
        <dbReference type="ARBA" id="ARBA00022694"/>
    </source>
</evidence>
<keyword evidence="8 15" id="KW-0819">tRNA processing</keyword>
<feature type="active site" evidence="15">
    <location>
        <position position="127"/>
    </location>
</feature>
<dbReference type="GO" id="GO:0019843">
    <property type="term" value="F:rRNA binding"/>
    <property type="evidence" value="ECO:0007669"/>
    <property type="project" value="UniProtKB-KW"/>
</dbReference>
<evidence type="ECO:0000259" key="16">
    <source>
        <dbReference type="PROSITE" id="PS50137"/>
    </source>
</evidence>
<evidence type="ECO:0000256" key="11">
    <source>
        <dbReference type="ARBA" id="ARBA00022759"/>
    </source>
</evidence>
<comment type="similarity">
    <text evidence="3">Belongs to the ribonuclease III family.</text>
</comment>
<keyword evidence="10 15" id="KW-0479">Metal-binding</keyword>
<keyword evidence="14 15" id="KW-0694">RNA-binding</keyword>
<sequence length="240" mass="27004">MEEAGLEKLKVFEETINYKFNDRKILKHALTHSSYANEKRMSKLENNERLEFLGDAVLELVTSEFLYLQNPKMPEGDLTKLRARLVCEQTLAACARDIKVGNYIHLGKGEAATGGSERLSILSDAMEAIIGAIYLDGGFTNAKEFICNYILADVENKKLFFDSKTILQEIVQSEYKEQLSYELIKEEGPDHNKQFTVVALVNDIQLGIGVGRTKKAAEQEAAYQSIIKMNKKKSILSGEK</sequence>
<dbReference type="Pfam" id="PF14622">
    <property type="entry name" value="Ribonucleas_3_3"/>
    <property type="match status" value="1"/>
</dbReference>
<keyword evidence="9 15" id="KW-0540">Nuclease</keyword>
<dbReference type="GO" id="GO:0042802">
    <property type="term" value="F:identical protein binding"/>
    <property type="evidence" value="ECO:0007669"/>
    <property type="project" value="UniProtKB-ARBA"/>
</dbReference>
<keyword evidence="19" id="KW-1185">Reference proteome</keyword>
<dbReference type="GO" id="GO:0005737">
    <property type="term" value="C:cytoplasm"/>
    <property type="evidence" value="ECO:0007669"/>
    <property type="project" value="UniProtKB-SubCell"/>
</dbReference>
<evidence type="ECO:0000256" key="15">
    <source>
        <dbReference type="HAMAP-Rule" id="MF_00104"/>
    </source>
</evidence>
<dbReference type="GO" id="GO:0006364">
    <property type="term" value="P:rRNA processing"/>
    <property type="evidence" value="ECO:0007669"/>
    <property type="project" value="UniProtKB-UniRule"/>
</dbReference>
<evidence type="ECO:0000256" key="14">
    <source>
        <dbReference type="ARBA" id="ARBA00022884"/>
    </source>
</evidence>
<dbReference type="GO" id="GO:0004525">
    <property type="term" value="F:ribonuclease III activity"/>
    <property type="evidence" value="ECO:0007669"/>
    <property type="project" value="UniProtKB-UniRule"/>
</dbReference>
<dbReference type="PROSITE" id="PS50137">
    <property type="entry name" value="DS_RBD"/>
    <property type="match status" value="1"/>
</dbReference>
<dbReference type="FunFam" id="3.30.160.20:FF:000003">
    <property type="entry name" value="Ribonuclease 3"/>
    <property type="match status" value="1"/>
</dbReference>
<evidence type="ECO:0000256" key="4">
    <source>
        <dbReference type="ARBA" id="ARBA00011738"/>
    </source>
</evidence>
<evidence type="ECO:0000256" key="1">
    <source>
        <dbReference type="ARBA" id="ARBA00000109"/>
    </source>
</evidence>
<evidence type="ECO:0000256" key="9">
    <source>
        <dbReference type="ARBA" id="ARBA00022722"/>
    </source>
</evidence>
<dbReference type="InterPro" id="IPR014720">
    <property type="entry name" value="dsRBD_dom"/>
</dbReference>
<dbReference type="EMBL" id="CP048000">
    <property type="protein sequence ID" value="QHQ63787.1"/>
    <property type="molecule type" value="Genomic_DNA"/>
</dbReference>
<keyword evidence="11 15" id="KW-0255">Endonuclease</keyword>
<dbReference type="PROSITE" id="PS00517">
    <property type="entry name" value="RNASE_3_1"/>
    <property type="match status" value="1"/>
</dbReference>
<dbReference type="KEGG" id="anr:Ana3638_16585"/>
<feature type="binding site" evidence="15">
    <location>
        <position position="127"/>
    </location>
    <ligand>
        <name>Mg(2+)</name>
        <dbReference type="ChEBI" id="CHEBI:18420"/>
    </ligand>
</feature>
<evidence type="ECO:0000256" key="2">
    <source>
        <dbReference type="ARBA" id="ARBA00004496"/>
    </source>
</evidence>
<dbReference type="GO" id="GO:0006397">
    <property type="term" value="P:mRNA processing"/>
    <property type="evidence" value="ECO:0007669"/>
    <property type="project" value="UniProtKB-UniRule"/>
</dbReference>
<dbReference type="FunFam" id="1.10.1520.10:FF:000001">
    <property type="entry name" value="Ribonuclease 3"/>
    <property type="match status" value="1"/>
</dbReference>
<dbReference type="PROSITE" id="PS50142">
    <property type="entry name" value="RNASE_3_2"/>
    <property type="match status" value="1"/>
</dbReference>
<dbReference type="GO" id="GO:0046872">
    <property type="term" value="F:metal ion binding"/>
    <property type="evidence" value="ECO:0007669"/>
    <property type="project" value="UniProtKB-KW"/>
</dbReference>
<comment type="subunit">
    <text evidence="4 15">Homodimer.</text>
</comment>
<keyword evidence="7 15" id="KW-0507">mRNA processing</keyword>
<evidence type="ECO:0000256" key="13">
    <source>
        <dbReference type="ARBA" id="ARBA00022842"/>
    </source>
</evidence>